<dbReference type="EMBL" id="BJJW01000001">
    <property type="protein sequence ID" value="GDZ82784.1"/>
    <property type="molecule type" value="Genomic_DNA"/>
</dbReference>
<dbReference type="GO" id="GO:0016020">
    <property type="term" value="C:membrane"/>
    <property type="evidence" value="ECO:0007669"/>
    <property type="project" value="UniProtKB-SubCell"/>
</dbReference>
<dbReference type="OMA" id="YIGYNRG"/>
<evidence type="ECO:0000256" key="2">
    <source>
        <dbReference type="ARBA" id="ARBA00022692"/>
    </source>
</evidence>
<sequence length="173" mass="19443">MILLGAAIIFILIWFISGYRHGFVNGLLRIALWFVVWYIAIKFAKPVGSVVTNFVNGQFVRTSVPQDVVSHGTQFLGSGLVFIVLLMVGGAISHYVLRSLKIIRHIPLLGWVDGVLGGILYGFIGAVIAFFTLQLLSVVPNTWIQDQFLNTPQLNQILDNVPFFAEQIYHWWL</sequence>
<dbReference type="GO" id="GO:0009403">
    <property type="term" value="P:toxin biosynthetic process"/>
    <property type="evidence" value="ECO:0007669"/>
    <property type="project" value="InterPro"/>
</dbReference>
<evidence type="ECO:0000313" key="6">
    <source>
        <dbReference type="Proteomes" id="UP000323274"/>
    </source>
</evidence>
<keyword evidence="4" id="KW-0472">Membrane</keyword>
<keyword evidence="2" id="KW-0812">Transmembrane</keyword>
<dbReference type="Pfam" id="PF02674">
    <property type="entry name" value="Colicin_V"/>
    <property type="match status" value="1"/>
</dbReference>
<evidence type="ECO:0000256" key="4">
    <source>
        <dbReference type="ARBA" id="ARBA00023136"/>
    </source>
</evidence>
<keyword evidence="3" id="KW-1133">Transmembrane helix</keyword>
<proteinExistence type="predicted"/>
<evidence type="ECO:0000256" key="1">
    <source>
        <dbReference type="ARBA" id="ARBA00004141"/>
    </source>
</evidence>
<evidence type="ECO:0000313" key="5">
    <source>
        <dbReference type="EMBL" id="GDZ82784.1"/>
    </source>
</evidence>
<dbReference type="Proteomes" id="UP000323274">
    <property type="component" value="Unassembled WGS sequence"/>
</dbReference>
<dbReference type="RefSeq" id="WP_004900200.1">
    <property type="nucleotide sequence ID" value="NZ_BJJW01000001.1"/>
</dbReference>
<comment type="subcellular location">
    <subcellularLocation>
        <location evidence="1">Membrane</location>
        <topology evidence="1">Multi-pass membrane protein</topology>
    </subcellularLocation>
</comment>
<reference evidence="5 6" key="1">
    <citation type="submission" date="2019-04" db="EMBL/GenBank/DDBJ databases">
        <title>A pseudo-fructophilic Leuconostoc citreum strain F192-5 isolated from peel of satsuma mandarin: the first report for isolation and characterization of strain-dependent fructophilic-like characteristics.</title>
        <authorList>
            <person name="Maeno S."/>
            <person name="Tanizawa Y."/>
            <person name="Kajikawa A."/>
            <person name="Kanesaki Y."/>
            <person name="Kubota E."/>
            <person name="Arita M."/>
            <person name="Leon D."/>
            <person name="Endo A."/>
        </authorList>
    </citation>
    <scope>NUCLEOTIDE SEQUENCE [LARGE SCALE GENOMIC DNA]</scope>
    <source>
        <strain evidence="5 6">F192-5</strain>
    </source>
</reference>
<protein>
    <submittedName>
        <fullName evidence="5">Uncharacterized protein</fullName>
    </submittedName>
</protein>
<name>A0A5A5TZ98_LEUCI</name>
<gene>
    <name evidence="5" type="ORF">LCIT_00260</name>
</gene>
<evidence type="ECO:0000256" key="3">
    <source>
        <dbReference type="ARBA" id="ARBA00022989"/>
    </source>
</evidence>
<dbReference type="AlphaFoldDB" id="A0A5A5TZ98"/>
<dbReference type="GeneID" id="61102741"/>
<accession>A0A5A5TZ98</accession>
<dbReference type="InterPro" id="IPR003825">
    <property type="entry name" value="Colicin-V_CvpA"/>
</dbReference>
<comment type="caution">
    <text evidence="5">The sequence shown here is derived from an EMBL/GenBank/DDBJ whole genome shotgun (WGS) entry which is preliminary data.</text>
</comment>
<organism evidence="5 6">
    <name type="scientific">Leuconostoc citreum</name>
    <dbReference type="NCBI Taxonomy" id="33964"/>
    <lineage>
        <taxon>Bacteria</taxon>
        <taxon>Bacillati</taxon>
        <taxon>Bacillota</taxon>
        <taxon>Bacilli</taxon>
        <taxon>Lactobacillales</taxon>
        <taxon>Lactobacillaceae</taxon>
        <taxon>Leuconostoc</taxon>
    </lineage>
</organism>